<dbReference type="Proteomes" id="UP000494110">
    <property type="component" value="Unassembled WGS sequence"/>
</dbReference>
<evidence type="ECO:0000256" key="1">
    <source>
        <dbReference type="ARBA" id="ARBA00022679"/>
    </source>
</evidence>
<proteinExistence type="predicted"/>
<evidence type="ECO:0000313" key="3">
    <source>
        <dbReference type="Proteomes" id="UP000494110"/>
    </source>
</evidence>
<dbReference type="AlphaFoldDB" id="A0A6P2ZWZ0"/>
<dbReference type="InterPro" id="IPR003673">
    <property type="entry name" value="CoA-Trfase_fam_III"/>
</dbReference>
<organism evidence="2 3">
    <name type="scientific">Burkholderia lata (strain ATCC 17760 / DSM 23089 / LMG 22485 / NCIMB 9086 / R18194 / 383)</name>
    <dbReference type="NCBI Taxonomy" id="482957"/>
    <lineage>
        <taxon>Bacteria</taxon>
        <taxon>Pseudomonadati</taxon>
        <taxon>Pseudomonadota</taxon>
        <taxon>Betaproteobacteria</taxon>
        <taxon>Burkholderiales</taxon>
        <taxon>Burkholderiaceae</taxon>
        <taxon>Burkholderia</taxon>
        <taxon>Burkholderia cepacia complex</taxon>
    </lineage>
</organism>
<dbReference type="PANTHER" id="PTHR48207:SF3">
    <property type="entry name" value="SUCCINATE--HYDROXYMETHYLGLUTARATE COA-TRANSFERASE"/>
    <property type="match status" value="1"/>
</dbReference>
<protein>
    <submittedName>
        <fullName evidence="2">L-carnitine dehydratase/bile acid-inducible protein F</fullName>
    </submittedName>
</protein>
<evidence type="ECO:0000313" key="2">
    <source>
        <dbReference type="EMBL" id="VWD39204.1"/>
    </source>
</evidence>
<keyword evidence="1" id="KW-0808">Transferase</keyword>
<sequence length="413" mass="44390">MKGDDSTMGALSHIRVLDLTRVLAGPWCAQTLADFGADVIKVERPGAGDDTRHWGPPYLKDADGADTAEAAYYLAANRNKRSVTVDIATPEGQQIVRELAAQSDVVLENYKVGQLKKYGLDYDSLRAVKPDLIYCSVTGFGQTGPYAHRAGYDFIIQGIGGFMSITGERDGEPGGGPQKAGVAIADLATGLYSTIAVLAALAHRDRTGEGQYIDMALLDVQVALLANMNTNFLASGKPPVRWGNAHPNIVPYQTFQTRDGWIIVAVGNDGQFRKFVEAGGQPGLADDERFATNPSRVRHRDTLVPILAEMVKARDKADWIGALEAAGVPCGPINDLDEVFDNEQVVARGMQVSLPHPCGADAKLVRNPIRMSATPPDARTAPPLLGAQTDDVLRDMLGYDDAKIARLRAKQAI</sequence>
<dbReference type="InterPro" id="IPR044855">
    <property type="entry name" value="CoA-Trfase_III_dom3_sf"/>
</dbReference>
<dbReference type="EMBL" id="CABVQN010000029">
    <property type="protein sequence ID" value="VWD39204.1"/>
    <property type="molecule type" value="Genomic_DNA"/>
</dbReference>
<accession>A0A6P2ZWZ0</accession>
<name>A0A6P2ZWZ0_BURL3</name>
<dbReference type="PANTHER" id="PTHR48207">
    <property type="entry name" value="SUCCINATE--HYDROXYMETHYLGLUTARATE COA-TRANSFERASE"/>
    <property type="match status" value="1"/>
</dbReference>
<dbReference type="Pfam" id="PF02515">
    <property type="entry name" value="CoA_transf_3"/>
    <property type="match status" value="1"/>
</dbReference>
<gene>
    <name evidence="2" type="ORF">BLA39750_05248</name>
</gene>
<dbReference type="Gene3D" id="3.30.1540.10">
    <property type="entry name" value="formyl-coa transferase, domain 3"/>
    <property type="match status" value="1"/>
</dbReference>
<dbReference type="SUPFAM" id="SSF89796">
    <property type="entry name" value="CoA-transferase family III (CaiB/BaiF)"/>
    <property type="match status" value="1"/>
</dbReference>
<dbReference type="Gene3D" id="3.40.50.10540">
    <property type="entry name" value="Crotonobetainyl-coa:carnitine coa-transferase, domain 1"/>
    <property type="match status" value="1"/>
</dbReference>
<dbReference type="InterPro" id="IPR023606">
    <property type="entry name" value="CoA-Trfase_III_dom_1_sf"/>
</dbReference>
<reference evidence="2 3" key="1">
    <citation type="submission" date="2019-09" db="EMBL/GenBank/DDBJ databases">
        <authorList>
            <person name="Depoorter E."/>
        </authorList>
    </citation>
    <scope>NUCLEOTIDE SEQUENCE [LARGE SCALE GENOMIC DNA]</scope>
    <source>
        <strain evidence="2">R-39750</strain>
    </source>
</reference>
<dbReference type="InterPro" id="IPR050483">
    <property type="entry name" value="CoA-transferase_III_domain"/>
</dbReference>
<dbReference type="GO" id="GO:0008410">
    <property type="term" value="F:CoA-transferase activity"/>
    <property type="evidence" value="ECO:0007669"/>
    <property type="project" value="TreeGrafter"/>
</dbReference>